<evidence type="ECO:0000256" key="1">
    <source>
        <dbReference type="ARBA" id="ARBA00008918"/>
    </source>
</evidence>
<sequence length="158" mass="18398">MLKRTQLLPVDLQTAWQFFSDPRNLPVITPPGLGFEITSDLPERMYAGMVVTYRVTALAGIRVDWVTEITHVHEPGFFVDEQRCGPYRFWHHQHHFRAVEGGTEMVDLVSYLLPLQPFGQLAAPFVRRRLEHIFDFRQRTLETMFKERGDAYGNDGLH</sequence>
<dbReference type="CDD" id="cd07820">
    <property type="entry name" value="SRPBCC_3"/>
    <property type="match status" value="1"/>
</dbReference>
<gene>
    <name evidence="3" type="ordered locus">Glov_1385</name>
</gene>
<dbReference type="Proteomes" id="UP000002420">
    <property type="component" value="Chromosome"/>
</dbReference>
<dbReference type="KEGG" id="glo:Glov_1385"/>
<proteinExistence type="inferred from homology"/>
<dbReference type="InterPro" id="IPR005031">
    <property type="entry name" value="COQ10_START"/>
</dbReference>
<dbReference type="Gene3D" id="3.30.530.20">
    <property type="match status" value="1"/>
</dbReference>
<name>B3E869_TRIL1</name>
<dbReference type="InterPro" id="IPR023393">
    <property type="entry name" value="START-like_dom_sf"/>
</dbReference>
<dbReference type="STRING" id="398767.Glov_1385"/>
<dbReference type="EMBL" id="CP001089">
    <property type="protein sequence ID" value="ACD95106.1"/>
    <property type="molecule type" value="Genomic_DNA"/>
</dbReference>
<evidence type="ECO:0000313" key="4">
    <source>
        <dbReference type="Proteomes" id="UP000002420"/>
    </source>
</evidence>
<organism evidence="3 4">
    <name type="scientific">Trichlorobacter lovleyi (strain ATCC BAA-1151 / DSM 17278 / SZ)</name>
    <name type="common">Geobacter lovleyi</name>
    <dbReference type="NCBI Taxonomy" id="398767"/>
    <lineage>
        <taxon>Bacteria</taxon>
        <taxon>Pseudomonadati</taxon>
        <taxon>Thermodesulfobacteriota</taxon>
        <taxon>Desulfuromonadia</taxon>
        <taxon>Geobacterales</taxon>
        <taxon>Geobacteraceae</taxon>
        <taxon>Trichlorobacter</taxon>
    </lineage>
</organism>
<reference evidence="3 4" key="1">
    <citation type="submission" date="2008-05" db="EMBL/GenBank/DDBJ databases">
        <title>Complete sequence of chromosome of Geobacter lovleyi SZ.</title>
        <authorList>
            <consortium name="US DOE Joint Genome Institute"/>
            <person name="Lucas S."/>
            <person name="Copeland A."/>
            <person name="Lapidus A."/>
            <person name="Glavina del Rio T."/>
            <person name="Dalin E."/>
            <person name="Tice H."/>
            <person name="Bruce D."/>
            <person name="Goodwin L."/>
            <person name="Pitluck S."/>
            <person name="Chertkov O."/>
            <person name="Meincke L."/>
            <person name="Brettin T."/>
            <person name="Detter J.C."/>
            <person name="Han C."/>
            <person name="Tapia R."/>
            <person name="Kuske C.R."/>
            <person name="Schmutz J."/>
            <person name="Larimer F."/>
            <person name="Land M."/>
            <person name="Hauser L."/>
            <person name="Kyrpides N."/>
            <person name="Mikhailova N."/>
            <person name="Sung Y."/>
            <person name="Fletcher K.E."/>
            <person name="Ritalahti K.M."/>
            <person name="Loeffler F.E."/>
            <person name="Richardson P."/>
        </authorList>
    </citation>
    <scope>NUCLEOTIDE SEQUENCE [LARGE SCALE GENOMIC DNA]</scope>
    <source>
        <strain evidence="4">ATCC BAA-1151 / DSM 17278 / SZ</strain>
    </source>
</reference>
<accession>B3E869</accession>
<protein>
    <submittedName>
        <fullName evidence="3">Cyclase/dehydrase</fullName>
    </submittedName>
</protein>
<dbReference type="eggNOG" id="COG4276">
    <property type="taxonomic scope" value="Bacteria"/>
</dbReference>
<evidence type="ECO:0000259" key="2">
    <source>
        <dbReference type="Pfam" id="PF03364"/>
    </source>
</evidence>
<dbReference type="Pfam" id="PF03364">
    <property type="entry name" value="Polyketide_cyc"/>
    <property type="match status" value="1"/>
</dbReference>
<comment type="similarity">
    <text evidence="1">Belongs to the ribosome association toxin RatA family.</text>
</comment>
<dbReference type="SUPFAM" id="SSF55961">
    <property type="entry name" value="Bet v1-like"/>
    <property type="match status" value="1"/>
</dbReference>
<keyword evidence="4" id="KW-1185">Reference proteome</keyword>
<feature type="domain" description="Coenzyme Q-binding protein COQ10 START" evidence="2">
    <location>
        <begin position="9"/>
        <end position="128"/>
    </location>
</feature>
<evidence type="ECO:0000313" key="3">
    <source>
        <dbReference type="EMBL" id="ACD95106.1"/>
    </source>
</evidence>
<dbReference type="HOGENOM" id="CLU_112936_1_0_7"/>
<dbReference type="RefSeq" id="WP_012469451.1">
    <property type="nucleotide sequence ID" value="NC_010814.1"/>
</dbReference>
<dbReference type="AlphaFoldDB" id="B3E869"/>